<organism evidence="1">
    <name type="scientific">Anopheles braziliensis</name>
    <dbReference type="NCBI Taxonomy" id="58242"/>
    <lineage>
        <taxon>Eukaryota</taxon>
        <taxon>Metazoa</taxon>
        <taxon>Ecdysozoa</taxon>
        <taxon>Arthropoda</taxon>
        <taxon>Hexapoda</taxon>
        <taxon>Insecta</taxon>
        <taxon>Pterygota</taxon>
        <taxon>Neoptera</taxon>
        <taxon>Endopterygota</taxon>
        <taxon>Diptera</taxon>
        <taxon>Nematocera</taxon>
        <taxon>Culicoidea</taxon>
        <taxon>Culicidae</taxon>
        <taxon>Anophelinae</taxon>
        <taxon>Anopheles</taxon>
    </lineage>
</organism>
<accession>A0A2M3ZQG6</accession>
<reference evidence="1" key="1">
    <citation type="submission" date="2018-01" db="EMBL/GenBank/DDBJ databases">
        <title>An insight into the sialome of Amazonian anophelines.</title>
        <authorList>
            <person name="Ribeiro J.M."/>
            <person name="Scarpassa V."/>
            <person name="Calvo E."/>
        </authorList>
    </citation>
    <scope>NUCLEOTIDE SEQUENCE</scope>
    <source>
        <tissue evidence="1">Salivary glands</tissue>
    </source>
</reference>
<proteinExistence type="predicted"/>
<dbReference type="EMBL" id="GGFM01010028">
    <property type="protein sequence ID" value="MBW30779.1"/>
    <property type="molecule type" value="Transcribed_RNA"/>
</dbReference>
<evidence type="ECO:0000313" key="1">
    <source>
        <dbReference type="EMBL" id="MBW30779.1"/>
    </source>
</evidence>
<dbReference type="AlphaFoldDB" id="A0A2M3ZQG6"/>
<name>A0A2M3ZQG6_9DIPT</name>
<protein>
    <submittedName>
        <fullName evidence="1">Putative secreted peptide</fullName>
    </submittedName>
</protein>
<sequence>MHPVVVVVLMVAPSHPVRWLIHLRSKPRCSVWKRAKRPAHQRQHGQRSYHRHLLVRHHHHRFGHPTLHHRHHRHRSMG</sequence>